<evidence type="ECO:0000313" key="2">
    <source>
        <dbReference type="Proteomes" id="UP000630142"/>
    </source>
</evidence>
<sequence length="91" mass="10089">MLGVTAASAVAAPRTDVSQLSCDQAQSLIVQRGAAVVTTGPRTYKRFVSDARFCDAGDHYLHPAFTPTADKRSCYIGYTCENWNYYFNERD</sequence>
<reference evidence="1" key="1">
    <citation type="journal article" date="2014" name="Int. J. Syst. Evol. Microbiol.">
        <title>Complete genome sequence of Corynebacterium casei LMG S-19264T (=DSM 44701T), isolated from a smear-ripened cheese.</title>
        <authorList>
            <consortium name="US DOE Joint Genome Institute (JGI-PGF)"/>
            <person name="Walter F."/>
            <person name="Albersmeier A."/>
            <person name="Kalinowski J."/>
            <person name="Ruckert C."/>
        </authorList>
    </citation>
    <scope>NUCLEOTIDE SEQUENCE</scope>
    <source>
        <strain evidence="1">KCTC 42249</strain>
    </source>
</reference>
<name>A0A8J3DXN1_9HYPH</name>
<accession>A0A8J3DXN1</accession>
<dbReference type="Proteomes" id="UP000630142">
    <property type="component" value="Unassembled WGS sequence"/>
</dbReference>
<reference evidence="1" key="2">
    <citation type="submission" date="2020-09" db="EMBL/GenBank/DDBJ databases">
        <authorList>
            <person name="Sun Q."/>
            <person name="Kim S."/>
        </authorList>
    </citation>
    <scope>NUCLEOTIDE SEQUENCE</scope>
    <source>
        <strain evidence="1">KCTC 42249</strain>
    </source>
</reference>
<keyword evidence="2" id="KW-1185">Reference proteome</keyword>
<gene>
    <name evidence="1" type="ORF">GCM10016234_12690</name>
</gene>
<protein>
    <submittedName>
        <fullName evidence="1">Uncharacterized protein</fullName>
    </submittedName>
</protein>
<organism evidence="1 2">
    <name type="scientific">Tianweitania populi</name>
    <dbReference type="NCBI Taxonomy" id="1607949"/>
    <lineage>
        <taxon>Bacteria</taxon>
        <taxon>Pseudomonadati</taxon>
        <taxon>Pseudomonadota</taxon>
        <taxon>Alphaproteobacteria</taxon>
        <taxon>Hyphomicrobiales</taxon>
        <taxon>Phyllobacteriaceae</taxon>
        <taxon>Tianweitania</taxon>
    </lineage>
</organism>
<dbReference type="EMBL" id="BMZQ01000001">
    <property type="protein sequence ID" value="GHD10624.1"/>
    <property type="molecule type" value="Genomic_DNA"/>
</dbReference>
<comment type="caution">
    <text evidence="1">The sequence shown here is derived from an EMBL/GenBank/DDBJ whole genome shotgun (WGS) entry which is preliminary data.</text>
</comment>
<evidence type="ECO:0000313" key="1">
    <source>
        <dbReference type="EMBL" id="GHD10624.1"/>
    </source>
</evidence>
<dbReference type="AlphaFoldDB" id="A0A8J3DXN1"/>
<proteinExistence type="predicted"/>